<dbReference type="PATRIC" id="fig|405446.3.peg.1548"/>
<protein>
    <recommendedName>
        <fullName evidence="4">Transmembrane protein</fullName>
    </recommendedName>
</protein>
<evidence type="ECO:0000256" key="1">
    <source>
        <dbReference type="SAM" id="Phobius"/>
    </source>
</evidence>
<evidence type="ECO:0000313" key="2">
    <source>
        <dbReference type="EMBL" id="KRG67243.1"/>
    </source>
</evidence>
<reference evidence="2 3" key="1">
    <citation type="submission" date="2015-05" db="EMBL/GenBank/DDBJ databases">
        <title>Genome sequencing and analysis of members of genus Stenotrophomonas.</title>
        <authorList>
            <person name="Patil P.P."/>
            <person name="Midha S."/>
            <person name="Patil P.B."/>
        </authorList>
    </citation>
    <scope>NUCLEOTIDE SEQUENCE [LARGE SCALE GENOMIC DNA]</scope>
    <source>
        <strain evidence="2 3">DSM 18941</strain>
    </source>
</reference>
<dbReference type="AlphaFoldDB" id="A0A0R0CDN8"/>
<keyword evidence="3" id="KW-1185">Reference proteome</keyword>
<dbReference type="EMBL" id="LDJJ01000033">
    <property type="protein sequence ID" value="KRG67243.1"/>
    <property type="molecule type" value="Genomic_DNA"/>
</dbReference>
<keyword evidence="1" id="KW-0812">Transmembrane</keyword>
<dbReference type="InterPro" id="IPR048126">
    <property type="entry name" value="Toxin_VasX"/>
</dbReference>
<gene>
    <name evidence="2" type="ORF">ABB27_10295</name>
</gene>
<keyword evidence="1" id="KW-0472">Membrane</keyword>
<sequence length="646" mass="70357">MESWLQKSASIGRPMMLALNDPAGITQELSALMREKARDFEEENDRAWKQVSAVAIHSMRQAIEDQSAAEELSSVRSRVYTGRAAIELYAAGVTKIPDELTPEQDRNARDSAWKRYRDDYDDDALNAFESNLEGEMHDYTVAHITPLALSFVKWYGHDLFRSWLACNHHEEVSYSSMRLTEIVDNSLDGIVGHEAIQAAVLQDLVGNFTDLKNATMRALTLNDSLAAEVIQQQSKSLADNPGAWSNLFKAYGHVLTRGREKPQELQRGLGLVANLVYKISGGIVTCLSKAGSGLRRGAVNVAITAAARNNMLGLLGVLSGKRIERIGIQASEREMAHFLTEALSQGQPGIDKQQLRARIDQHLRQELNERSGARAATGERNARGRKVFQWAIFWDQRAISAARGGSPGALGNLLMTEDQIRSMVQNRTSQHLGPRVSLDVRLGVVGLVLDAWNTCDAYGKLDVKSEGPALRRGLSMASALMGFVATSVELAGLGLEKTQWGRAALQNEIRFGAARAATRAGAIGFYARAFGVVGGILGAVVDGWKAMDAIRKGDIPMAVFYGVTAISGVVVSILMLAGVLTVGVGFVVLLVLGLLSMLGEWLINLVRDDKIEVWIDKTPFGVNNHGRFESVEDQETAYNALMPAGG</sequence>
<name>A0A0R0CDN8_9GAMM</name>
<evidence type="ECO:0008006" key="4">
    <source>
        <dbReference type="Google" id="ProtNLM"/>
    </source>
</evidence>
<dbReference type="Proteomes" id="UP000051863">
    <property type="component" value="Unassembled WGS sequence"/>
</dbReference>
<keyword evidence="1" id="KW-1133">Transmembrane helix</keyword>
<evidence type="ECO:0000313" key="3">
    <source>
        <dbReference type="Proteomes" id="UP000051863"/>
    </source>
</evidence>
<proteinExistence type="predicted"/>
<feature type="transmembrane region" description="Helical" evidence="1">
    <location>
        <begin position="583"/>
        <end position="603"/>
    </location>
</feature>
<comment type="caution">
    <text evidence="2">The sequence shown here is derived from an EMBL/GenBank/DDBJ whole genome shotgun (WGS) entry which is preliminary data.</text>
</comment>
<accession>A0A0R0CDN8</accession>
<feature type="transmembrane region" description="Helical" evidence="1">
    <location>
        <begin position="558"/>
        <end position="577"/>
    </location>
</feature>
<dbReference type="NCBIfam" id="NF041559">
    <property type="entry name" value="BTH_I2691_fam"/>
    <property type="match status" value="1"/>
</dbReference>
<organism evidence="2 3">
    <name type="scientific">Stenotrophomonas terrae</name>
    <dbReference type="NCBI Taxonomy" id="405446"/>
    <lineage>
        <taxon>Bacteria</taxon>
        <taxon>Pseudomonadati</taxon>
        <taxon>Pseudomonadota</taxon>
        <taxon>Gammaproteobacteria</taxon>
        <taxon>Lysobacterales</taxon>
        <taxon>Lysobacteraceae</taxon>
        <taxon>Stenotrophomonas</taxon>
    </lineage>
</organism>
<feature type="transmembrane region" description="Helical" evidence="1">
    <location>
        <begin position="525"/>
        <end position="546"/>
    </location>
</feature>